<evidence type="ECO:0000313" key="3">
    <source>
        <dbReference type="Proteomes" id="UP000735302"/>
    </source>
</evidence>
<dbReference type="Proteomes" id="UP000735302">
    <property type="component" value="Unassembled WGS sequence"/>
</dbReference>
<keyword evidence="3" id="KW-1185">Reference proteome</keyword>
<feature type="region of interest" description="Disordered" evidence="1">
    <location>
        <begin position="34"/>
        <end position="93"/>
    </location>
</feature>
<evidence type="ECO:0000313" key="2">
    <source>
        <dbReference type="EMBL" id="GFO27826.1"/>
    </source>
</evidence>
<name>A0AAV4C927_9GAST</name>
<protein>
    <submittedName>
        <fullName evidence="2">Uncharacterized protein</fullName>
    </submittedName>
</protein>
<proteinExistence type="predicted"/>
<accession>A0AAV4C927</accession>
<feature type="compositionally biased region" description="Basic residues" evidence="1">
    <location>
        <begin position="54"/>
        <end position="69"/>
    </location>
</feature>
<feature type="compositionally biased region" description="Low complexity" evidence="1">
    <location>
        <begin position="140"/>
        <end position="161"/>
    </location>
</feature>
<organism evidence="2 3">
    <name type="scientific">Plakobranchus ocellatus</name>
    <dbReference type="NCBI Taxonomy" id="259542"/>
    <lineage>
        <taxon>Eukaryota</taxon>
        <taxon>Metazoa</taxon>
        <taxon>Spiralia</taxon>
        <taxon>Lophotrochozoa</taxon>
        <taxon>Mollusca</taxon>
        <taxon>Gastropoda</taxon>
        <taxon>Heterobranchia</taxon>
        <taxon>Euthyneura</taxon>
        <taxon>Panpulmonata</taxon>
        <taxon>Sacoglossa</taxon>
        <taxon>Placobranchoidea</taxon>
        <taxon>Plakobranchidae</taxon>
        <taxon>Plakobranchus</taxon>
    </lineage>
</organism>
<comment type="caution">
    <text evidence="2">The sequence shown here is derived from an EMBL/GenBank/DDBJ whole genome shotgun (WGS) entry which is preliminary data.</text>
</comment>
<dbReference type="EMBL" id="BLXT01005966">
    <property type="protein sequence ID" value="GFO27826.1"/>
    <property type="molecule type" value="Genomic_DNA"/>
</dbReference>
<gene>
    <name evidence="2" type="ORF">PoB_005433100</name>
</gene>
<reference evidence="2 3" key="1">
    <citation type="journal article" date="2021" name="Elife">
        <title>Chloroplast acquisition without the gene transfer in kleptoplastic sea slugs, Plakobranchus ocellatus.</title>
        <authorList>
            <person name="Maeda T."/>
            <person name="Takahashi S."/>
            <person name="Yoshida T."/>
            <person name="Shimamura S."/>
            <person name="Takaki Y."/>
            <person name="Nagai Y."/>
            <person name="Toyoda A."/>
            <person name="Suzuki Y."/>
            <person name="Arimoto A."/>
            <person name="Ishii H."/>
            <person name="Satoh N."/>
            <person name="Nishiyama T."/>
            <person name="Hasebe M."/>
            <person name="Maruyama T."/>
            <person name="Minagawa J."/>
            <person name="Obokata J."/>
            <person name="Shigenobu S."/>
        </authorList>
    </citation>
    <scope>NUCLEOTIDE SEQUENCE [LARGE SCALE GENOMIC DNA]</scope>
</reference>
<evidence type="ECO:0000256" key="1">
    <source>
        <dbReference type="SAM" id="MobiDB-lite"/>
    </source>
</evidence>
<feature type="compositionally biased region" description="Basic and acidic residues" evidence="1">
    <location>
        <begin position="42"/>
        <end position="53"/>
    </location>
</feature>
<sequence length="175" mass="19660">MSPSEGKRHDIEWANAKKRQIDAFFFVFKSDSIDDEEEEDKDVEKEAKEEERRRRIKRRKKRTSKKKKGDLRLSGPPSAQGARGGARTHERRIPAYIRAESLATVPPTPPLLQIACLEQTLRLVRSVHCLGEQDYCQHLSSSSSSSSNSSSSSSSSSINSSVPSRQACNERVELT</sequence>
<feature type="region of interest" description="Disordered" evidence="1">
    <location>
        <begin position="138"/>
        <end position="175"/>
    </location>
</feature>
<dbReference type="AlphaFoldDB" id="A0AAV4C927"/>